<dbReference type="PRINTS" id="PR00446">
    <property type="entry name" value="HYDRGNUPTAKE"/>
</dbReference>
<comment type="caution">
    <text evidence="5">The sequence shown here is derived from an EMBL/GenBank/DDBJ whole genome shotgun (WGS) entry which is preliminary data.</text>
</comment>
<dbReference type="EC" id="3.4.24.-" evidence="5"/>
<evidence type="ECO:0000313" key="5">
    <source>
        <dbReference type="EMBL" id="KCZ73067.1"/>
    </source>
</evidence>
<dbReference type="EMBL" id="JMIY01000001">
    <property type="protein sequence ID" value="KCZ73067.1"/>
    <property type="molecule type" value="Genomic_DNA"/>
</dbReference>
<dbReference type="Proteomes" id="UP000027153">
    <property type="component" value="Unassembled WGS sequence"/>
</dbReference>
<name>A0A062V6Y3_9EURY</name>
<keyword evidence="6" id="KW-1185">Reference proteome</keyword>
<protein>
    <submittedName>
        <fullName evidence="5">Hydrogenase maturation protease</fullName>
        <ecNumber evidence="5">3.4.24.-</ecNumber>
    </submittedName>
</protein>
<dbReference type="CDD" id="cd00518">
    <property type="entry name" value="H2MP"/>
    <property type="match status" value="1"/>
</dbReference>
<evidence type="ECO:0000313" key="6">
    <source>
        <dbReference type="Proteomes" id="UP000027153"/>
    </source>
</evidence>
<organism evidence="5 6">
    <name type="scientific">Candidatus Methanoperedens nitratireducens</name>
    <dbReference type="NCBI Taxonomy" id="1392998"/>
    <lineage>
        <taxon>Archaea</taxon>
        <taxon>Methanobacteriati</taxon>
        <taxon>Methanobacteriota</taxon>
        <taxon>Stenosarchaea group</taxon>
        <taxon>Methanomicrobia</taxon>
        <taxon>Methanosarcinales</taxon>
        <taxon>ANME-2 cluster</taxon>
        <taxon>Candidatus Methanoperedentaceae</taxon>
        <taxon>Candidatus Methanoperedens</taxon>
    </lineage>
</organism>
<keyword evidence="3" id="KW-0064">Aspartyl protease</keyword>
<reference evidence="5 6" key="1">
    <citation type="journal article" date="2013" name="Nature">
        <title>Anaerobic oxidation of methane coupled to nitrate reduction in a novel archaeal lineage.</title>
        <authorList>
            <person name="Haroon M.F."/>
            <person name="Hu S."/>
            <person name="Shi Y."/>
            <person name="Imelfort M."/>
            <person name="Keller J."/>
            <person name="Hugenholtz P."/>
            <person name="Yuan Z."/>
            <person name="Tyson G.W."/>
        </authorList>
    </citation>
    <scope>NUCLEOTIDE SEQUENCE [LARGE SCALE GENOMIC DNA]</scope>
    <source>
        <strain evidence="5 6">ANME-2d</strain>
    </source>
</reference>
<dbReference type="Pfam" id="PF01750">
    <property type="entry name" value="HycI"/>
    <property type="match status" value="1"/>
</dbReference>
<dbReference type="NCBIfam" id="TIGR00072">
    <property type="entry name" value="hydrog_prot"/>
    <property type="match status" value="1"/>
</dbReference>
<evidence type="ECO:0000256" key="4">
    <source>
        <dbReference type="ARBA" id="ARBA00022801"/>
    </source>
</evidence>
<dbReference type="PANTHER" id="PTHR30302">
    <property type="entry name" value="HYDROGENASE 1 MATURATION PROTEASE"/>
    <property type="match status" value="1"/>
</dbReference>
<sequence length="147" mass="15900">MSIIGIGNMIMGDDGVGIHAIEKLKEMELPAGVEVFDAGTDAFYALGAMDGMDKTIILDACHGNNAPGTLYRFTYDQLQGELKQSLRLSMHGLNLIDIMAGAKEVYRLPGEIVLLGVEPQILEWGTELSAPVKDALPALIKMVLREV</sequence>
<dbReference type="Gene3D" id="3.40.50.1450">
    <property type="entry name" value="HybD-like"/>
    <property type="match status" value="1"/>
</dbReference>
<proteinExistence type="inferred from homology"/>
<dbReference type="SUPFAM" id="SSF53163">
    <property type="entry name" value="HybD-like"/>
    <property type="match status" value="1"/>
</dbReference>
<evidence type="ECO:0000256" key="1">
    <source>
        <dbReference type="ARBA" id="ARBA00006814"/>
    </source>
</evidence>
<dbReference type="GO" id="GO:0004190">
    <property type="term" value="F:aspartic-type endopeptidase activity"/>
    <property type="evidence" value="ECO:0007669"/>
    <property type="project" value="UniProtKB-KW"/>
</dbReference>
<dbReference type="GO" id="GO:0008047">
    <property type="term" value="F:enzyme activator activity"/>
    <property type="evidence" value="ECO:0007669"/>
    <property type="project" value="InterPro"/>
</dbReference>
<keyword evidence="4 5" id="KW-0378">Hydrolase</keyword>
<accession>A0A062V6Y3</accession>
<dbReference type="InterPro" id="IPR023430">
    <property type="entry name" value="Pept_HybD-like_dom_sf"/>
</dbReference>
<dbReference type="InterPro" id="IPR000671">
    <property type="entry name" value="Peptidase_A31"/>
</dbReference>
<keyword evidence="2 5" id="KW-0645">Protease</keyword>
<dbReference type="PANTHER" id="PTHR30302:SF1">
    <property type="entry name" value="HYDROGENASE 2 MATURATION PROTEASE"/>
    <property type="match status" value="1"/>
</dbReference>
<evidence type="ECO:0000256" key="3">
    <source>
        <dbReference type="ARBA" id="ARBA00022750"/>
    </source>
</evidence>
<gene>
    <name evidence="5" type="ORF">ANME2D_00126</name>
</gene>
<dbReference type="GO" id="GO:0016485">
    <property type="term" value="P:protein processing"/>
    <property type="evidence" value="ECO:0007669"/>
    <property type="project" value="TreeGrafter"/>
</dbReference>
<dbReference type="AlphaFoldDB" id="A0A062V6Y3"/>
<evidence type="ECO:0000256" key="2">
    <source>
        <dbReference type="ARBA" id="ARBA00022670"/>
    </source>
</evidence>
<comment type="similarity">
    <text evidence="1">Belongs to the peptidase A31 family.</text>
</comment>